<dbReference type="SUPFAM" id="SSF102712">
    <property type="entry name" value="JAB1/MPN domain"/>
    <property type="match status" value="1"/>
</dbReference>
<keyword evidence="5" id="KW-0482">Metalloprotease</keyword>
<dbReference type="GO" id="GO:0008270">
    <property type="term" value="F:zinc ion binding"/>
    <property type="evidence" value="ECO:0007669"/>
    <property type="project" value="TreeGrafter"/>
</dbReference>
<dbReference type="Pfam" id="PF14464">
    <property type="entry name" value="Prok-JAB"/>
    <property type="match status" value="1"/>
</dbReference>
<proteinExistence type="predicted"/>
<protein>
    <submittedName>
        <fullName evidence="7">Proteasome lid subunit RPN8/RPN11, contains Jab1/MPN metalloenzyme (JAMM) motif</fullName>
    </submittedName>
</protein>
<evidence type="ECO:0000256" key="5">
    <source>
        <dbReference type="ARBA" id="ARBA00023049"/>
    </source>
</evidence>
<keyword evidence="3" id="KW-0378">Hydrolase</keyword>
<dbReference type="PANTHER" id="PTHR34858:SF1">
    <property type="entry name" value="CYSO-CYSTEINE PEPTIDASE"/>
    <property type="match status" value="1"/>
</dbReference>
<organism evidence="7 8">
    <name type="scientific">Paenibacillus tianmuensis</name>
    <dbReference type="NCBI Taxonomy" id="624147"/>
    <lineage>
        <taxon>Bacteria</taxon>
        <taxon>Bacillati</taxon>
        <taxon>Bacillota</taxon>
        <taxon>Bacilli</taxon>
        <taxon>Bacillales</taxon>
        <taxon>Paenibacillaceae</taxon>
        <taxon>Paenibacillus</taxon>
    </lineage>
</organism>
<dbReference type="AlphaFoldDB" id="A0A1G4RQL7"/>
<reference evidence="8" key="1">
    <citation type="submission" date="2016-10" db="EMBL/GenBank/DDBJ databases">
        <authorList>
            <person name="Varghese N."/>
            <person name="Submissions S."/>
        </authorList>
    </citation>
    <scope>NUCLEOTIDE SEQUENCE [LARGE SCALE GENOMIC DNA]</scope>
    <source>
        <strain evidence="8">CGMCC 1.8946</strain>
    </source>
</reference>
<feature type="domain" description="JAB" evidence="6">
    <location>
        <begin position="11"/>
        <end position="119"/>
    </location>
</feature>
<dbReference type="GO" id="GO:0000502">
    <property type="term" value="C:proteasome complex"/>
    <property type="evidence" value="ECO:0007669"/>
    <property type="project" value="UniProtKB-KW"/>
</dbReference>
<dbReference type="OrthoDB" id="9802958at2"/>
<dbReference type="InterPro" id="IPR051929">
    <property type="entry name" value="VirAsm_ModProt"/>
</dbReference>
<dbReference type="STRING" id="624147.SAMN04487970_101829"/>
<dbReference type="CDD" id="cd08070">
    <property type="entry name" value="MPN_like"/>
    <property type="match status" value="1"/>
</dbReference>
<gene>
    <name evidence="7" type="ORF">SAMN04487970_101829</name>
</gene>
<dbReference type="GO" id="GO:0008235">
    <property type="term" value="F:metalloexopeptidase activity"/>
    <property type="evidence" value="ECO:0007669"/>
    <property type="project" value="TreeGrafter"/>
</dbReference>
<evidence type="ECO:0000259" key="6">
    <source>
        <dbReference type="Pfam" id="PF14464"/>
    </source>
</evidence>
<dbReference type="RefSeq" id="WP_090672512.1">
    <property type="nucleotide sequence ID" value="NZ_FMTT01000018.1"/>
</dbReference>
<keyword evidence="1" id="KW-0645">Protease</keyword>
<dbReference type="PANTHER" id="PTHR34858">
    <property type="entry name" value="CYSO-CYSTEINE PEPTIDASE"/>
    <property type="match status" value="1"/>
</dbReference>
<dbReference type="InterPro" id="IPR028090">
    <property type="entry name" value="JAB_dom_prok"/>
</dbReference>
<evidence type="ECO:0000256" key="2">
    <source>
        <dbReference type="ARBA" id="ARBA00022723"/>
    </source>
</evidence>
<keyword evidence="8" id="KW-1185">Reference proteome</keyword>
<dbReference type="Proteomes" id="UP000198601">
    <property type="component" value="Unassembled WGS sequence"/>
</dbReference>
<dbReference type="GO" id="GO:0006508">
    <property type="term" value="P:proteolysis"/>
    <property type="evidence" value="ECO:0007669"/>
    <property type="project" value="UniProtKB-KW"/>
</dbReference>
<evidence type="ECO:0000256" key="1">
    <source>
        <dbReference type="ARBA" id="ARBA00022670"/>
    </source>
</evidence>
<sequence>MHRLQIQIRRQAWSEMIGHCLEAMPREACGLLFGCLSAAGIPAAEHYVPVANAAKNPLHSFELHPQELVRALYAASGKQELVGIVHSHPRAAPYPSDQDLATLWHTTPSHWIVSLRNPSLPEVNAFAFRKRQRENFSLEAISYEIVME</sequence>
<accession>A0A1G4RQL7</accession>
<evidence type="ECO:0000256" key="4">
    <source>
        <dbReference type="ARBA" id="ARBA00022833"/>
    </source>
</evidence>
<keyword evidence="7" id="KW-0647">Proteasome</keyword>
<dbReference type="EMBL" id="FMTT01000018">
    <property type="protein sequence ID" value="SCW59130.1"/>
    <property type="molecule type" value="Genomic_DNA"/>
</dbReference>
<evidence type="ECO:0000256" key="3">
    <source>
        <dbReference type="ARBA" id="ARBA00022801"/>
    </source>
</evidence>
<keyword evidence="2" id="KW-0479">Metal-binding</keyword>
<keyword evidence="4" id="KW-0862">Zinc</keyword>
<evidence type="ECO:0000313" key="7">
    <source>
        <dbReference type="EMBL" id="SCW59130.1"/>
    </source>
</evidence>
<name>A0A1G4RQL7_9BACL</name>
<dbReference type="Gene3D" id="3.40.140.10">
    <property type="entry name" value="Cytidine Deaminase, domain 2"/>
    <property type="match status" value="1"/>
</dbReference>
<evidence type="ECO:0000313" key="8">
    <source>
        <dbReference type="Proteomes" id="UP000198601"/>
    </source>
</evidence>